<dbReference type="PANTHER" id="PTHR11778">
    <property type="entry name" value="SERYL-TRNA SYNTHETASE"/>
    <property type="match status" value="1"/>
</dbReference>
<evidence type="ECO:0000313" key="12">
    <source>
        <dbReference type="EnsemblMetazoa" id="PHUM334250-PA"/>
    </source>
</evidence>
<dbReference type="EC" id="6.1.1.11" evidence="2"/>
<dbReference type="InParanoid" id="E0VNG4"/>
<gene>
    <name evidence="12" type="primary">8239265</name>
    <name evidence="11" type="ORF">Phum_PHUM334250</name>
</gene>
<dbReference type="STRING" id="121224.E0VNG4"/>
<protein>
    <recommendedName>
        <fullName evidence="2">serine--tRNA ligase</fullName>
        <ecNumber evidence="2">6.1.1.11</ecNumber>
    </recommendedName>
    <alternativeName>
        <fullName evidence="7">Seryl-tRNA synthetase</fullName>
    </alternativeName>
</protein>
<dbReference type="KEGG" id="phu:Phum_PHUM334250"/>
<dbReference type="InterPro" id="IPR045864">
    <property type="entry name" value="aa-tRNA-synth_II/BPL/LPL"/>
</dbReference>
<feature type="binding site" evidence="8">
    <location>
        <position position="229"/>
    </location>
    <ligand>
        <name>L-serine</name>
        <dbReference type="ChEBI" id="CHEBI:33384"/>
    </ligand>
</feature>
<dbReference type="GO" id="GO:0004828">
    <property type="term" value="F:serine-tRNA ligase activity"/>
    <property type="evidence" value="ECO:0007669"/>
    <property type="project" value="UniProtKB-EC"/>
</dbReference>
<dbReference type="Pfam" id="PF00587">
    <property type="entry name" value="tRNA-synt_2b"/>
    <property type="match status" value="1"/>
</dbReference>
<accession>E0VNG4</accession>
<dbReference type="InterPro" id="IPR002317">
    <property type="entry name" value="Ser-tRNA-ligase_type_1"/>
</dbReference>
<reference evidence="11" key="1">
    <citation type="submission" date="2007-04" db="EMBL/GenBank/DDBJ databases">
        <title>Annotation of Pediculus humanus corporis strain USDA.</title>
        <authorList>
            <person name="Kirkness E."/>
            <person name="Hannick L."/>
            <person name="Hass B."/>
            <person name="Bruggner R."/>
            <person name="Lawson D."/>
            <person name="Bidwell S."/>
            <person name="Joardar V."/>
            <person name="Caler E."/>
            <person name="Walenz B."/>
            <person name="Inman J."/>
            <person name="Schobel S."/>
            <person name="Galinsky K."/>
            <person name="Amedeo P."/>
            <person name="Strausberg R."/>
        </authorList>
    </citation>
    <scope>NUCLEOTIDE SEQUENCE</scope>
    <source>
        <strain evidence="11">USDA</strain>
    </source>
</reference>
<feature type="binding site" evidence="9">
    <location>
        <begin position="275"/>
        <end position="278"/>
    </location>
    <ligand>
        <name>ATP</name>
        <dbReference type="ChEBI" id="CHEBI:30616"/>
    </ligand>
</feature>
<dbReference type="PROSITE" id="PS50862">
    <property type="entry name" value="AA_TRNA_LIGASE_II"/>
    <property type="match status" value="1"/>
</dbReference>
<dbReference type="PRINTS" id="PR00981">
    <property type="entry name" value="TRNASYNTHSER"/>
</dbReference>
<dbReference type="InterPro" id="IPR006195">
    <property type="entry name" value="aa-tRNA-synth_II"/>
</dbReference>
<keyword evidence="5 9" id="KW-0067">ATP-binding</keyword>
<dbReference type="OMA" id="PLNACGE"/>
<dbReference type="GeneID" id="8239265"/>
<evidence type="ECO:0000256" key="5">
    <source>
        <dbReference type="ARBA" id="ARBA00022840"/>
    </source>
</evidence>
<reference evidence="12" key="3">
    <citation type="submission" date="2021-02" db="UniProtKB">
        <authorList>
            <consortium name="EnsemblMetazoa"/>
        </authorList>
    </citation>
    <scope>IDENTIFICATION</scope>
    <source>
        <strain evidence="12">USDA</strain>
    </source>
</reference>
<keyword evidence="13" id="KW-1185">Reference proteome</keyword>
<dbReference type="AlphaFoldDB" id="E0VNG4"/>
<dbReference type="GO" id="GO:0006434">
    <property type="term" value="P:seryl-tRNA aminoacylation"/>
    <property type="evidence" value="ECO:0007669"/>
    <property type="project" value="InterPro"/>
</dbReference>
<evidence type="ECO:0000313" key="11">
    <source>
        <dbReference type="EMBL" id="EEB14920.1"/>
    </source>
</evidence>
<feature type="binding site" evidence="8">
    <location>
        <position position="282"/>
    </location>
    <ligand>
        <name>L-serine</name>
        <dbReference type="ChEBI" id="CHEBI:33384"/>
    </ligand>
</feature>
<keyword evidence="4" id="KW-0547">Nucleotide-binding</keyword>
<feature type="binding site" evidence="8">
    <location>
        <position position="260"/>
    </location>
    <ligand>
        <name>L-serine</name>
        <dbReference type="ChEBI" id="CHEBI:33384"/>
    </ligand>
</feature>
<evidence type="ECO:0000256" key="7">
    <source>
        <dbReference type="ARBA" id="ARBA00031113"/>
    </source>
</evidence>
<dbReference type="eggNOG" id="KOG2509">
    <property type="taxonomic scope" value="Eukaryota"/>
</dbReference>
<feature type="binding site" evidence="9">
    <location>
        <begin position="260"/>
        <end position="262"/>
    </location>
    <ligand>
        <name>ATP</name>
        <dbReference type="ChEBI" id="CHEBI:30616"/>
    </ligand>
</feature>
<evidence type="ECO:0000256" key="4">
    <source>
        <dbReference type="ARBA" id="ARBA00022741"/>
    </source>
</evidence>
<dbReference type="Gene3D" id="3.30.930.10">
    <property type="entry name" value="Bira Bifunctional Protein, Domain 2"/>
    <property type="match status" value="1"/>
</dbReference>
<dbReference type="Proteomes" id="UP000009046">
    <property type="component" value="Unassembled WGS sequence"/>
</dbReference>
<dbReference type="OrthoDB" id="10264585at2759"/>
<dbReference type="EMBL" id="DS235339">
    <property type="protein sequence ID" value="EEB14920.1"/>
    <property type="molecule type" value="Genomic_DNA"/>
</dbReference>
<evidence type="ECO:0000313" key="13">
    <source>
        <dbReference type="Proteomes" id="UP000009046"/>
    </source>
</evidence>
<dbReference type="EnsemblMetazoa" id="PHUM334250-RA">
    <property type="protein sequence ID" value="PHUM334250-PA"/>
    <property type="gene ID" value="PHUM334250"/>
</dbReference>
<dbReference type="RefSeq" id="XP_002427658.1">
    <property type="nucleotide sequence ID" value="XM_002427613.1"/>
</dbReference>
<dbReference type="HOGENOM" id="CLU_023797_4_0_1"/>
<feature type="binding site" evidence="9">
    <location>
        <begin position="346"/>
        <end position="349"/>
    </location>
    <ligand>
        <name>ATP</name>
        <dbReference type="ChEBI" id="CHEBI:30616"/>
    </ligand>
</feature>
<feature type="binding site" evidence="8">
    <location>
        <position position="378"/>
    </location>
    <ligand>
        <name>L-serine</name>
        <dbReference type="ChEBI" id="CHEBI:33384"/>
    </ligand>
</feature>
<feature type="site" description="Important for serine binding" evidence="8">
    <location>
        <position position="380"/>
    </location>
</feature>
<sequence length="439" mass="50487">MYQRILSRAIREFIELHTRTKPVSSKKKSICQSKIVLGDVEFDYDYITNPNNREEIENNIKNRKNVGDINRVLELDNQFRDEKCPGKRETLWQSLVKEAGSLPNKTHPAVKEYGERPRVLKSSEHVTHSFIPKDFQELAKDLKLLRMEDLTTVAGQRSYFFTGDLADLEQALIKYTISRLLKKNFQLISVPDILPMEVLERCGMTPNALQTQVYQLDESHGQNIALSGTSEMALAAMNSNVVFNLKDLPVNLAAVSRCFRSEVSHFAEEKGLYRVHQFTKVEMFGISHPDNSEEMMQNFVDIQEEIFSSLGLDYQILDMPMHELGASAYRKHDIEAWFPGKEIYGEISSCSNCIDYQSRRLNIKYRDEDKLFHVHTVNGTACAIPRMLMALFETHQQQNGNILLPKPLRPFLNGKEVIQVQNSIPKLISRIKESRKNTS</sequence>
<keyword evidence="3 11" id="KW-0436">Ligase</keyword>
<dbReference type="NCBIfam" id="TIGR00414">
    <property type="entry name" value="serS"/>
    <property type="match status" value="1"/>
</dbReference>
<keyword evidence="6 11" id="KW-0030">Aminoacyl-tRNA synthetase</keyword>
<dbReference type="FunFam" id="3.30.930.10:FF:000078">
    <property type="entry name" value="Seryl-tRNA synthetase"/>
    <property type="match status" value="1"/>
</dbReference>
<organism>
    <name type="scientific">Pediculus humanus subsp. corporis</name>
    <name type="common">Body louse</name>
    <dbReference type="NCBI Taxonomy" id="121224"/>
    <lineage>
        <taxon>Eukaryota</taxon>
        <taxon>Metazoa</taxon>
        <taxon>Ecdysozoa</taxon>
        <taxon>Arthropoda</taxon>
        <taxon>Hexapoda</taxon>
        <taxon>Insecta</taxon>
        <taxon>Pterygota</taxon>
        <taxon>Neoptera</taxon>
        <taxon>Paraneoptera</taxon>
        <taxon>Psocodea</taxon>
        <taxon>Troctomorpha</taxon>
        <taxon>Phthiraptera</taxon>
        <taxon>Anoplura</taxon>
        <taxon>Pediculidae</taxon>
        <taxon>Pediculus</taxon>
    </lineage>
</organism>
<dbReference type="SUPFAM" id="SSF55681">
    <property type="entry name" value="Class II aaRS and biotin synthetases"/>
    <property type="match status" value="1"/>
</dbReference>
<evidence type="ECO:0000259" key="10">
    <source>
        <dbReference type="PROSITE" id="PS50862"/>
    </source>
</evidence>
<reference evidence="11" key="2">
    <citation type="submission" date="2007-04" db="EMBL/GenBank/DDBJ databases">
        <title>The genome of the human body louse.</title>
        <authorList>
            <consortium name="The Human Body Louse Genome Consortium"/>
            <person name="Kirkness E."/>
            <person name="Walenz B."/>
            <person name="Hass B."/>
            <person name="Bruggner R."/>
            <person name="Strausberg R."/>
        </authorList>
    </citation>
    <scope>NUCLEOTIDE SEQUENCE</scope>
    <source>
        <strain evidence="11">USDA</strain>
    </source>
</reference>
<name>E0VNG4_PEDHC</name>
<evidence type="ECO:0000256" key="8">
    <source>
        <dbReference type="PIRSR" id="PIRSR001529-1"/>
    </source>
</evidence>
<evidence type="ECO:0000256" key="9">
    <source>
        <dbReference type="PIRSR" id="PIRSR001529-2"/>
    </source>
</evidence>
<dbReference type="PIRSF" id="PIRSF001529">
    <property type="entry name" value="Ser-tRNA-synth_IIa"/>
    <property type="match status" value="1"/>
</dbReference>
<comment type="similarity">
    <text evidence="1">Belongs to the class-II aminoacyl-tRNA synthetase family. Type-1 seryl-tRNA synthetase subfamily.</text>
</comment>
<dbReference type="FunCoup" id="E0VNG4">
    <property type="interactions" value="560"/>
</dbReference>
<feature type="domain" description="Aminoacyl-transfer RNA synthetases class-II family profile" evidence="10">
    <location>
        <begin position="168"/>
        <end position="405"/>
    </location>
</feature>
<evidence type="ECO:0000256" key="1">
    <source>
        <dbReference type="ARBA" id="ARBA00010728"/>
    </source>
</evidence>
<dbReference type="EMBL" id="AAZO01003888">
    <property type="status" value="NOT_ANNOTATED_CDS"/>
    <property type="molecule type" value="Genomic_DNA"/>
</dbReference>
<evidence type="ECO:0000256" key="6">
    <source>
        <dbReference type="ARBA" id="ARBA00023146"/>
    </source>
</evidence>
<dbReference type="InterPro" id="IPR002314">
    <property type="entry name" value="aa-tRNA-synt_IIb"/>
</dbReference>
<evidence type="ECO:0000256" key="3">
    <source>
        <dbReference type="ARBA" id="ARBA00022598"/>
    </source>
</evidence>
<proteinExistence type="inferred from homology"/>
<evidence type="ECO:0000256" key="2">
    <source>
        <dbReference type="ARBA" id="ARBA00012840"/>
    </source>
</evidence>
<dbReference type="GO" id="GO:0005524">
    <property type="term" value="F:ATP binding"/>
    <property type="evidence" value="ECO:0007669"/>
    <property type="project" value="UniProtKB-KW"/>
</dbReference>
<dbReference type="CTD" id="8239265"/>
<dbReference type="VEuPathDB" id="VectorBase:PHUM334250"/>